<dbReference type="InterPro" id="IPR005829">
    <property type="entry name" value="Sugar_transporter_CS"/>
</dbReference>
<dbReference type="GO" id="GO:0005886">
    <property type="term" value="C:plasma membrane"/>
    <property type="evidence" value="ECO:0007669"/>
    <property type="project" value="UniProtKB-SubCell"/>
</dbReference>
<dbReference type="PROSITE" id="PS00216">
    <property type="entry name" value="SUGAR_TRANSPORT_1"/>
    <property type="match status" value="1"/>
</dbReference>
<feature type="transmembrane region" description="Helical" evidence="9">
    <location>
        <begin position="99"/>
        <end position="123"/>
    </location>
</feature>
<evidence type="ECO:0000313" key="12">
    <source>
        <dbReference type="Proteomes" id="UP000320314"/>
    </source>
</evidence>
<dbReference type="RefSeq" id="WP_141165386.1">
    <property type="nucleotide sequence ID" value="NZ_VHLH01000002.1"/>
</dbReference>
<dbReference type="EMBL" id="VHLH01000002">
    <property type="protein sequence ID" value="TPW32030.1"/>
    <property type="molecule type" value="Genomic_DNA"/>
</dbReference>
<keyword evidence="12" id="KW-1185">Reference proteome</keyword>
<sequence>MSDDKAKNRSNVESVDDVTISDPSRLKKTVAGTAIGNFTEWYDFGVYSYIIPIISAVFFSDSSLAGLASFAGLAVSFLVRPIGGIFWGFLGDRIGRQGVLAITVLMMAGGTFGLGVLPGYAAIGIAAPILLFVLRAVQGFSTGGEYVGAMTFLTEHAPDRQRGHLCSFLPVGTLAGYICGAVFVIVLQETLSHEQMISWGWRLPFFLALPLGIVGLYLRMKLEESPAYEKQDDDEKMDERSSVQQVKETIASQWKPILVCIGLVLSFNVTNYMLTGYLPTYMSEQLDIASNPALIIIVIVMAIILVIVTFLGLLSDKIGRKPIMMTGSILLVVASVPLFYLIRGGDYTSVFLGTLPIGLMLVCFMSTEPSSLPTLFPTSMRYGATSVGYNLSVSLFGGTTPLIAAALVKWTGNLMMPAYILVFAGVVGVVSIYFMREPAGKSLKGSSPTVANEEEARRLAAK</sequence>
<protein>
    <submittedName>
        <fullName evidence="11">MFS transporter</fullName>
    </submittedName>
</protein>
<keyword evidence="3" id="KW-1003">Cell membrane</keyword>
<dbReference type="InterPro" id="IPR005828">
    <property type="entry name" value="MFS_sugar_transport-like"/>
</dbReference>
<feature type="transmembrane region" description="Helical" evidence="9">
    <location>
        <begin position="387"/>
        <end position="408"/>
    </location>
</feature>
<gene>
    <name evidence="11" type="ORF">FJU11_02245</name>
</gene>
<accession>A0A506UDL0</accession>
<dbReference type="Gene3D" id="1.20.1250.20">
    <property type="entry name" value="MFS general substrate transporter like domains"/>
    <property type="match status" value="2"/>
</dbReference>
<dbReference type="PROSITE" id="PS50850">
    <property type="entry name" value="MFS"/>
    <property type="match status" value="1"/>
</dbReference>
<keyword evidence="6 9" id="KW-1133">Transmembrane helix</keyword>
<evidence type="ECO:0000256" key="6">
    <source>
        <dbReference type="ARBA" id="ARBA00022989"/>
    </source>
</evidence>
<feature type="transmembrane region" description="Helical" evidence="9">
    <location>
        <begin position="294"/>
        <end position="314"/>
    </location>
</feature>
<feature type="domain" description="Major facilitator superfamily (MFS) profile" evidence="10">
    <location>
        <begin position="29"/>
        <end position="440"/>
    </location>
</feature>
<dbReference type="Proteomes" id="UP000320314">
    <property type="component" value="Unassembled WGS sequence"/>
</dbReference>
<evidence type="ECO:0000256" key="3">
    <source>
        <dbReference type="ARBA" id="ARBA00022475"/>
    </source>
</evidence>
<dbReference type="PANTHER" id="PTHR43528">
    <property type="entry name" value="ALPHA-KETOGLUTARATE PERMEASE"/>
    <property type="match status" value="1"/>
</dbReference>
<keyword evidence="2" id="KW-0813">Transport</keyword>
<evidence type="ECO:0000259" key="10">
    <source>
        <dbReference type="PROSITE" id="PS50850"/>
    </source>
</evidence>
<dbReference type="InterPro" id="IPR020846">
    <property type="entry name" value="MFS_dom"/>
</dbReference>
<dbReference type="OrthoDB" id="9783227at2"/>
<feature type="transmembrane region" description="Helical" evidence="9">
    <location>
        <begin position="257"/>
        <end position="274"/>
    </location>
</feature>
<evidence type="ECO:0000256" key="4">
    <source>
        <dbReference type="ARBA" id="ARBA00022692"/>
    </source>
</evidence>
<feature type="region of interest" description="Disordered" evidence="8">
    <location>
        <begin position="442"/>
        <end position="462"/>
    </location>
</feature>
<dbReference type="InterPro" id="IPR051084">
    <property type="entry name" value="H+-coupled_symporters"/>
</dbReference>
<dbReference type="SUPFAM" id="SSF103473">
    <property type="entry name" value="MFS general substrate transporter"/>
    <property type="match status" value="1"/>
</dbReference>
<dbReference type="FunFam" id="1.20.1250.20:FF:000001">
    <property type="entry name" value="Dicarboxylate MFS transporter"/>
    <property type="match status" value="1"/>
</dbReference>
<dbReference type="GO" id="GO:0015293">
    <property type="term" value="F:symporter activity"/>
    <property type="evidence" value="ECO:0007669"/>
    <property type="project" value="UniProtKB-KW"/>
</dbReference>
<evidence type="ECO:0000256" key="9">
    <source>
        <dbReference type="SAM" id="Phobius"/>
    </source>
</evidence>
<dbReference type="Pfam" id="PF00083">
    <property type="entry name" value="Sugar_tr"/>
    <property type="match status" value="1"/>
</dbReference>
<feature type="transmembrane region" description="Helical" evidence="9">
    <location>
        <begin position="129"/>
        <end position="153"/>
    </location>
</feature>
<feature type="transmembrane region" description="Helical" evidence="9">
    <location>
        <begin position="41"/>
        <end position="59"/>
    </location>
</feature>
<dbReference type="PANTHER" id="PTHR43528:SF1">
    <property type="entry name" value="ALPHA-KETOGLUTARATE PERMEASE"/>
    <property type="match status" value="1"/>
</dbReference>
<comment type="subcellular location">
    <subcellularLocation>
        <location evidence="1">Cell membrane</location>
        <topology evidence="1">Multi-pass membrane protein</topology>
    </subcellularLocation>
</comment>
<comment type="caution">
    <text evidence="11">The sequence shown here is derived from an EMBL/GenBank/DDBJ whole genome shotgun (WGS) entry which is preliminary data.</text>
</comment>
<evidence type="ECO:0000256" key="1">
    <source>
        <dbReference type="ARBA" id="ARBA00004651"/>
    </source>
</evidence>
<name>A0A506UDL0_9HYPH</name>
<dbReference type="AlphaFoldDB" id="A0A506UDL0"/>
<reference evidence="11 12" key="1">
    <citation type="submission" date="2019-06" db="EMBL/GenBank/DDBJ databases">
        <authorList>
            <person name="Li M."/>
        </authorList>
    </citation>
    <scope>NUCLEOTIDE SEQUENCE [LARGE SCALE GENOMIC DNA]</scope>
    <source>
        <strain evidence="11 12">BGMRC6574</strain>
    </source>
</reference>
<proteinExistence type="predicted"/>
<evidence type="ECO:0000256" key="2">
    <source>
        <dbReference type="ARBA" id="ARBA00022448"/>
    </source>
</evidence>
<evidence type="ECO:0000256" key="8">
    <source>
        <dbReference type="SAM" id="MobiDB-lite"/>
    </source>
</evidence>
<keyword evidence="7 9" id="KW-0472">Membrane</keyword>
<feature type="transmembrane region" description="Helical" evidence="9">
    <location>
        <begin position="199"/>
        <end position="218"/>
    </location>
</feature>
<keyword evidence="4 9" id="KW-0812">Transmembrane</keyword>
<evidence type="ECO:0000313" key="11">
    <source>
        <dbReference type="EMBL" id="TPW32030.1"/>
    </source>
</evidence>
<evidence type="ECO:0000256" key="7">
    <source>
        <dbReference type="ARBA" id="ARBA00023136"/>
    </source>
</evidence>
<feature type="transmembrane region" description="Helical" evidence="9">
    <location>
        <begin position="323"/>
        <end position="342"/>
    </location>
</feature>
<dbReference type="PROSITE" id="PS00217">
    <property type="entry name" value="SUGAR_TRANSPORT_2"/>
    <property type="match status" value="1"/>
</dbReference>
<feature type="transmembrane region" description="Helical" evidence="9">
    <location>
        <begin position="65"/>
        <end position="87"/>
    </location>
</feature>
<feature type="transmembrane region" description="Helical" evidence="9">
    <location>
        <begin position="165"/>
        <end position="187"/>
    </location>
</feature>
<feature type="transmembrane region" description="Helical" evidence="9">
    <location>
        <begin position="348"/>
        <end position="366"/>
    </location>
</feature>
<keyword evidence="5" id="KW-0769">Symport</keyword>
<evidence type="ECO:0000256" key="5">
    <source>
        <dbReference type="ARBA" id="ARBA00022847"/>
    </source>
</evidence>
<organism evidence="11 12">
    <name type="scientific">Pararhizobium mangrovi</name>
    <dbReference type="NCBI Taxonomy" id="2590452"/>
    <lineage>
        <taxon>Bacteria</taxon>
        <taxon>Pseudomonadati</taxon>
        <taxon>Pseudomonadota</taxon>
        <taxon>Alphaproteobacteria</taxon>
        <taxon>Hyphomicrobiales</taxon>
        <taxon>Rhizobiaceae</taxon>
        <taxon>Rhizobium/Agrobacterium group</taxon>
        <taxon>Pararhizobium</taxon>
    </lineage>
</organism>
<dbReference type="InterPro" id="IPR036259">
    <property type="entry name" value="MFS_trans_sf"/>
</dbReference>
<feature type="transmembrane region" description="Helical" evidence="9">
    <location>
        <begin position="414"/>
        <end position="434"/>
    </location>
</feature>